<dbReference type="Proteomes" id="UP000193435">
    <property type="component" value="Unassembled WGS sequence"/>
</dbReference>
<accession>A0A1X7ND19</accession>
<proteinExistence type="predicted"/>
<organism evidence="1 2">
    <name type="scientific">Carnobacterium iners</name>
    <dbReference type="NCBI Taxonomy" id="1073423"/>
    <lineage>
        <taxon>Bacteria</taxon>
        <taxon>Bacillati</taxon>
        <taxon>Bacillota</taxon>
        <taxon>Bacilli</taxon>
        <taxon>Lactobacillales</taxon>
        <taxon>Carnobacteriaceae</taxon>
        <taxon>Carnobacterium</taxon>
    </lineage>
</organism>
<dbReference type="STRING" id="1073423.SAMN04488700_1808"/>
<evidence type="ECO:0000313" key="1">
    <source>
        <dbReference type="EMBL" id="SMH35551.1"/>
    </source>
</evidence>
<evidence type="ECO:0000313" key="2">
    <source>
        <dbReference type="Proteomes" id="UP000193435"/>
    </source>
</evidence>
<dbReference type="OrthoDB" id="2361267at2"/>
<reference evidence="1 2" key="1">
    <citation type="submission" date="2017-04" db="EMBL/GenBank/DDBJ databases">
        <authorList>
            <person name="Afonso C.L."/>
            <person name="Miller P.J."/>
            <person name="Scott M.A."/>
            <person name="Spackman E."/>
            <person name="Goraichik I."/>
            <person name="Dimitrov K.M."/>
            <person name="Suarez D.L."/>
            <person name="Swayne D.E."/>
        </authorList>
    </citation>
    <scope>NUCLEOTIDE SEQUENCE [LARGE SCALE GENOMIC DNA]</scope>
    <source>
        <strain evidence="1 2">LMG26642</strain>
    </source>
</reference>
<keyword evidence="2" id="KW-1185">Reference proteome</keyword>
<sequence length="103" mass="12480">MNFKEFVEYMEQNLSAKDAFYQKALVDQEARNGRRAPAKKWNETKLDRAVDKLWLELMKNVYDKFKWVVKENSSDPYKSWVEYIEKTESIENLDEMLVELEFE</sequence>
<gene>
    <name evidence="1" type="ORF">SAMN04488700_1808</name>
</gene>
<dbReference type="RefSeq" id="WP_085559904.1">
    <property type="nucleotide sequence ID" value="NZ_FOAH01000003.1"/>
</dbReference>
<dbReference type="AlphaFoldDB" id="A0A1X7ND19"/>
<dbReference type="EMBL" id="FXBJ01000002">
    <property type="protein sequence ID" value="SMH35551.1"/>
    <property type="molecule type" value="Genomic_DNA"/>
</dbReference>
<name>A0A1X7ND19_9LACT</name>
<protein>
    <submittedName>
        <fullName evidence="1">Uncharacterized protein</fullName>
    </submittedName>
</protein>